<evidence type="ECO:0000313" key="2">
    <source>
        <dbReference type="Proteomes" id="UP000694240"/>
    </source>
</evidence>
<organism evidence="1 2">
    <name type="scientific">Arabidopsis thaliana x Arabidopsis arenosa</name>
    <dbReference type="NCBI Taxonomy" id="1240361"/>
    <lineage>
        <taxon>Eukaryota</taxon>
        <taxon>Viridiplantae</taxon>
        <taxon>Streptophyta</taxon>
        <taxon>Embryophyta</taxon>
        <taxon>Tracheophyta</taxon>
        <taxon>Spermatophyta</taxon>
        <taxon>Magnoliopsida</taxon>
        <taxon>eudicotyledons</taxon>
        <taxon>Gunneridae</taxon>
        <taxon>Pentapetalae</taxon>
        <taxon>rosids</taxon>
        <taxon>malvids</taxon>
        <taxon>Brassicales</taxon>
        <taxon>Brassicaceae</taxon>
        <taxon>Camelineae</taxon>
        <taxon>Arabidopsis</taxon>
    </lineage>
</organism>
<name>A0A8T1XGU8_9BRAS</name>
<dbReference type="Proteomes" id="UP000694240">
    <property type="component" value="Unassembled WGS sequence"/>
</dbReference>
<dbReference type="AlphaFoldDB" id="A0A8T1XGU8"/>
<comment type="caution">
    <text evidence="1">The sequence shown here is derived from an EMBL/GenBank/DDBJ whole genome shotgun (WGS) entry which is preliminary data.</text>
</comment>
<reference evidence="1 2" key="1">
    <citation type="submission" date="2020-12" db="EMBL/GenBank/DDBJ databases">
        <title>Concerted genomic and epigenomic changes stabilize Arabidopsis allopolyploids.</title>
        <authorList>
            <person name="Chen Z."/>
        </authorList>
    </citation>
    <scope>NUCLEOTIDE SEQUENCE [LARGE SCALE GENOMIC DNA]</scope>
    <source>
        <strain evidence="1">Allo738</strain>
        <tissue evidence="1">Leaf</tissue>
    </source>
</reference>
<gene>
    <name evidence="1" type="ORF">ISN45_Un79g000020</name>
</gene>
<accession>A0A8T1XGU8</accession>
<protein>
    <submittedName>
        <fullName evidence="1">Uncharacterized protein</fullName>
    </submittedName>
</protein>
<proteinExistence type="predicted"/>
<sequence>MPKIVCEKGKCKHPKPMATTRHYWRPRSALAPVRGNQFAVHPPRPPLVQFQLQAPPFPQFHFPDHVLAKIVAYISEDGVDLLKAWIQTGPDGTAAVMSQETLSSVRLDKSPEFIQMAQQSSAYHGFYTKCLQFNNPYAFYVHSLVLGFRFCDLNGAIAILDGIKNVFPHAGLLFIMLHSCQGTIPWEFYVSYKRRYYKFSEVDLFADKLMYHINSVGPRRQGTYKASWEFEDYGECWSDHQYLDEGEGLPEGLLVYGGSMDRCWRASGMSSSFAIASG</sequence>
<dbReference type="EMBL" id="JAEFBK010000079">
    <property type="protein sequence ID" value="KAG7529613.1"/>
    <property type="molecule type" value="Genomic_DNA"/>
</dbReference>
<keyword evidence="2" id="KW-1185">Reference proteome</keyword>
<evidence type="ECO:0000313" key="1">
    <source>
        <dbReference type="EMBL" id="KAG7529613.1"/>
    </source>
</evidence>